<dbReference type="Proteomes" id="UP001148737">
    <property type="component" value="Unassembled WGS sequence"/>
</dbReference>
<sequence>MSGLRIGAAVDFGPAVVPGPDGSRAASGRVSSQYNMRAGGVGQASPSFNCVDQDDAEYWVQITASPQTWQQIIQDTGAVEAQGCKSDVQDIEKK</sequence>
<evidence type="ECO:0000313" key="2">
    <source>
        <dbReference type="Proteomes" id="UP001148737"/>
    </source>
</evidence>
<proteinExistence type="predicted"/>
<organism evidence="1 2">
    <name type="scientific">Lecanicillium saksenae</name>
    <dbReference type="NCBI Taxonomy" id="468837"/>
    <lineage>
        <taxon>Eukaryota</taxon>
        <taxon>Fungi</taxon>
        <taxon>Dikarya</taxon>
        <taxon>Ascomycota</taxon>
        <taxon>Pezizomycotina</taxon>
        <taxon>Sordariomycetes</taxon>
        <taxon>Hypocreomycetidae</taxon>
        <taxon>Hypocreales</taxon>
        <taxon>Cordycipitaceae</taxon>
        <taxon>Lecanicillium</taxon>
    </lineage>
</organism>
<gene>
    <name evidence="1" type="ORF">NLG97_g9378</name>
</gene>
<dbReference type="EMBL" id="JANAKD010001920">
    <property type="protein sequence ID" value="KAJ3475671.1"/>
    <property type="molecule type" value="Genomic_DNA"/>
</dbReference>
<protein>
    <submittedName>
        <fullName evidence="1">Uncharacterized protein</fullName>
    </submittedName>
</protein>
<reference evidence="1" key="1">
    <citation type="submission" date="2022-07" db="EMBL/GenBank/DDBJ databases">
        <title>Genome Sequence of Lecanicillium saksenae.</title>
        <authorList>
            <person name="Buettner E."/>
        </authorList>
    </citation>
    <scope>NUCLEOTIDE SEQUENCE</scope>
    <source>
        <strain evidence="1">VT-O1</strain>
    </source>
</reference>
<comment type="caution">
    <text evidence="1">The sequence shown here is derived from an EMBL/GenBank/DDBJ whole genome shotgun (WGS) entry which is preliminary data.</text>
</comment>
<evidence type="ECO:0000313" key="1">
    <source>
        <dbReference type="EMBL" id="KAJ3475671.1"/>
    </source>
</evidence>
<keyword evidence="2" id="KW-1185">Reference proteome</keyword>
<accession>A0ACC1QG62</accession>
<name>A0ACC1QG62_9HYPO</name>